<organism evidence="3 4">
    <name type="scientific">Agaribacillus aureus</name>
    <dbReference type="NCBI Taxonomy" id="3051825"/>
    <lineage>
        <taxon>Bacteria</taxon>
        <taxon>Pseudomonadati</taxon>
        <taxon>Bacteroidota</taxon>
        <taxon>Cytophagia</taxon>
        <taxon>Cytophagales</taxon>
        <taxon>Splendidivirgaceae</taxon>
        <taxon>Agaribacillus</taxon>
    </lineage>
</organism>
<feature type="domain" description="DUF4340" evidence="2">
    <location>
        <begin position="117"/>
        <end position="242"/>
    </location>
</feature>
<dbReference type="Proteomes" id="UP001172083">
    <property type="component" value="Unassembled WGS sequence"/>
</dbReference>
<evidence type="ECO:0000256" key="1">
    <source>
        <dbReference type="SAM" id="Phobius"/>
    </source>
</evidence>
<dbReference type="EMBL" id="JAUJEB010000001">
    <property type="protein sequence ID" value="MDN5212088.1"/>
    <property type="molecule type" value="Genomic_DNA"/>
</dbReference>
<feature type="transmembrane region" description="Helical" evidence="1">
    <location>
        <begin position="7"/>
        <end position="26"/>
    </location>
</feature>
<evidence type="ECO:0000313" key="3">
    <source>
        <dbReference type="EMBL" id="MDN5212088.1"/>
    </source>
</evidence>
<sequence length="316" mass="35744">MQRKKNIRLLIIFVVLIMINATVILLDNGQAQQNIDRYKFTMIDTSQVNKITLEQSGEELVFQKLDNKWQINQKYPMDERMAGLIFAVMTSVETSRAAGGPGNGGIADRLLKDGVLVKFYNGKNAISTFYVGGNATRTTSYMMKTTESVPYAVYIPGYTSYLAGLFELKVSDWRNKKAFETSWSSLKSLKLEAVKDQRVQLEIAYKDNFFKVASVKEVDTVKMMDYLEKTTNLLIDQYIASGEFPSYDSLGLAQPEFTLIVEDADATKNRKLLIYPQIGKDNQRLGKLLPSEQMVIIRQRKVETILASNSDFQAGN</sequence>
<accession>A0ABT8L785</accession>
<keyword evidence="4" id="KW-1185">Reference proteome</keyword>
<keyword evidence="1" id="KW-0812">Transmembrane</keyword>
<keyword evidence="1" id="KW-0472">Membrane</keyword>
<comment type="caution">
    <text evidence="3">The sequence shown here is derived from an EMBL/GenBank/DDBJ whole genome shotgun (WGS) entry which is preliminary data.</text>
</comment>
<protein>
    <submittedName>
        <fullName evidence="3">DUF4340 domain-containing protein</fullName>
    </submittedName>
</protein>
<evidence type="ECO:0000259" key="2">
    <source>
        <dbReference type="Pfam" id="PF14238"/>
    </source>
</evidence>
<proteinExistence type="predicted"/>
<gene>
    <name evidence="3" type="ORF">QQ020_08495</name>
</gene>
<keyword evidence="1" id="KW-1133">Transmembrane helix</keyword>
<evidence type="ECO:0000313" key="4">
    <source>
        <dbReference type="Proteomes" id="UP001172083"/>
    </source>
</evidence>
<name>A0ABT8L785_9BACT</name>
<dbReference type="RefSeq" id="WP_346757413.1">
    <property type="nucleotide sequence ID" value="NZ_JAUJEB010000001.1"/>
</dbReference>
<reference evidence="3" key="1">
    <citation type="submission" date="2023-06" db="EMBL/GenBank/DDBJ databases">
        <title>Genomic of Agaribacillus aureum.</title>
        <authorList>
            <person name="Wang G."/>
        </authorList>
    </citation>
    <scope>NUCLEOTIDE SEQUENCE</scope>
    <source>
        <strain evidence="3">BMA12</strain>
    </source>
</reference>
<dbReference type="Pfam" id="PF14238">
    <property type="entry name" value="DUF4340"/>
    <property type="match status" value="1"/>
</dbReference>
<dbReference type="InterPro" id="IPR025641">
    <property type="entry name" value="DUF4340"/>
</dbReference>